<proteinExistence type="predicted"/>
<feature type="region of interest" description="Disordered" evidence="1">
    <location>
        <begin position="54"/>
        <end position="104"/>
    </location>
</feature>
<feature type="compositionally biased region" description="Polar residues" evidence="1">
    <location>
        <begin position="70"/>
        <end position="83"/>
    </location>
</feature>
<reference evidence="2" key="1">
    <citation type="submission" date="2020-08" db="EMBL/GenBank/DDBJ databases">
        <title>Multicomponent nature underlies the extraordinary mechanical properties of spider dragline silk.</title>
        <authorList>
            <person name="Kono N."/>
            <person name="Nakamura H."/>
            <person name="Mori M."/>
            <person name="Yoshida Y."/>
            <person name="Ohtoshi R."/>
            <person name="Malay A.D."/>
            <person name="Moran D.A.P."/>
            <person name="Tomita M."/>
            <person name="Numata K."/>
            <person name="Arakawa K."/>
        </authorList>
    </citation>
    <scope>NUCLEOTIDE SEQUENCE</scope>
</reference>
<dbReference type="EMBL" id="BMAV01000037">
    <property type="protein sequence ID" value="GFY37009.1"/>
    <property type="molecule type" value="Genomic_DNA"/>
</dbReference>
<dbReference type="OrthoDB" id="6433554at2759"/>
<feature type="compositionally biased region" description="Basic and acidic residues" evidence="1">
    <location>
        <begin position="84"/>
        <end position="98"/>
    </location>
</feature>
<keyword evidence="3" id="KW-1185">Reference proteome</keyword>
<accession>A0A8X7BNX8</accession>
<evidence type="ECO:0000313" key="2">
    <source>
        <dbReference type="EMBL" id="GFY37009.1"/>
    </source>
</evidence>
<dbReference type="AlphaFoldDB" id="A0A8X7BNX8"/>
<dbReference type="Proteomes" id="UP000886998">
    <property type="component" value="Unassembled WGS sequence"/>
</dbReference>
<sequence>MKKVFNIQTSWREANFFAYILKYRFMRIQFPQSLNMILGIANTLIHGLLKKPSPTSSLAEYENDEPSPKSRVTTSIPHQATHNNEARHMPERVGDRNHRSTVQE</sequence>
<name>A0A8X7BNX8_9ARAC</name>
<protein>
    <submittedName>
        <fullName evidence="2">Uncharacterized protein</fullName>
    </submittedName>
</protein>
<organism evidence="2 3">
    <name type="scientific">Trichonephila inaurata madagascariensis</name>
    <dbReference type="NCBI Taxonomy" id="2747483"/>
    <lineage>
        <taxon>Eukaryota</taxon>
        <taxon>Metazoa</taxon>
        <taxon>Ecdysozoa</taxon>
        <taxon>Arthropoda</taxon>
        <taxon>Chelicerata</taxon>
        <taxon>Arachnida</taxon>
        <taxon>Araneae</taxon>
        <taxon>Araneomorphae</taxon>
        <taxon>Entelegynae</taxon>
        <taxon>Araneoidea</taxon>
        <taxon>Nephilidae</taxon>
        <taxon>Trichonephila</taxon>
        <taxon>Trichonephila inaurata</taxon>
    </lineage>
</organism>
<evidence type="ECO:0000313" key="3">
    <source>
        <dbReference type="Proteomes" id="UP000886998"/>
    </source>
</evidence>
<gene>
    <name evidence="2" type="ORF">TNIN_149821</name>
</gene>
<evidence type="ECO:0000256" key="1">
    <source>
        <dbReference type="SAM" id="MobiDB-lite"/>
    </source>
</evidence>
<comment type="caution">
    <text evidence="2">The sequence shown here is derived from an EMBL/GenBank/DDBJ whole genome shotgun (WGS) entry which is preliminary data.</text>
</comment>